<evidence type="ECO:0000313" key="3">
    <source>
        <dbReference type="Proteomes" id="UP000232688"/>
    </source>
</evidence>
<dbReference type="VEuPathDB" id="FungiDB:RhiirA1_459771"/>
<evidence type="ECO:0000313" key="1">
    <source>
        <dbReference type="EMBL" id="PKC66396.1"/>
    </source>
</evidence>
<organism evidence="2 3">
    <name type="scientific">Rhizophagus irregularis</name>
    <dbReference type="NCBI Taxonomy" id="588596"/>
    <lineage>
        <taxon>Eukaryota</taxon>
        <taxon>Fungi</taxon>
        <taxon>Fungi incertae sedis</taxon>
        <taxon>Mucoromycota</taxon>
        <taxon>Glomeromycotina</taxon>
        <taxon>Glomeromycetes</taxon>
        <taxon>Glomerales</taxon>
        <taxon>Glomeraceae</taxon>
        <taxon>Rhizophagus</taxon>
    </lineage>
</organism>
<dbReference type="VEuPathDB" id="FungiDB:FUN_005173"/>
<dbReference type="AlphaFoldDB" id="A0A2N0RSX6"/>
<dbReference type="VEuPathDB" id="FungiDB:RhiirFUN_020410"/>
<proteinExistence type="predicted"/>
<name>A0A2N0RSX6_9GLOM</name>
<dbReference type="Proteomes" id="UP000232688">
    <property type="component" value="Unassembled WGS sequence"/>
</dbReference>
<accession>A0A2N0RSX6</accession>
<dbReference type="EMBL" id="LLXH01000466">
    <property type="protein sequence ID" value="PKC66399.1"/>
    <property type="molecule type" value="Genomic_DNA"/>
</dbReference>
<comment type="caution">
    <text evidence="2">The sequence shown here is derived from an EMBL/GenBank/DDBJ whole genome shotgun (WGS) entry which is preliminary data.</text>
</comment>
<dbReference type="EMBL" id="LLXH01000466">
    <property type="protein sequence ID" value="PKC66396.1"/>
    <property type="molecule type" value="Genomic_DNA"/>
</dbReference>
<reference evidence="2 3" key="2">
    <citation type="submission" date="2017-10" db="EMBL/GenBank/DDBJ databases">
        <title>Genome analyses suggest a sexual origin of heterokaryosis in a supposedly ancient asexual fungus.</title>
        <authorList>
            <person name="Corradi N."/>
            <person name="Sedzielewska K."/>
            <person name="Noel J."/>
            <person name="Charron P."/>
            <person name="Farinelli L."/>
            <person name="Marton T."/>
            <person name="Kruger M."/>
            <person name="Pelin A."/>
            <person name="Brachmann A."/>
            <person name="Corradi N."/>
        </authorList>
    </citation>
    <scope>NUCLEOTIDE SEQUENCE [LARGE SCALE GENOMIC DNA]</scope>
    <source>
        <strain evidence="2 3">A1</strain>
    </source>
</reference>
<sequence>MDNIIQETKEFFEGICNFLLINANKDPIIDDKLVDKMTFWDCTYSETKITFIDLIKGIISCELSAYTFLIFENQNLQEKFLVLLRNFIFEKSWNFWINRLQSTLFIVTHLGQSIFGDYKEM</sequence>
<protein>
    <submittedName>
        <fullName evidence="2">Uncharacterized protein</fullName>
    </submittedName>
</protein>
<dbReference type="VEuPathDB" id="FungiDB:RhiirA1_459768"/>
<reference evidence="2 3" key="1">
    <citation type="submission" date="2017-10" db="EMBL/GenBank/DDBJ databases">
        <title>Extensive intraspecific genome diversity in a model arbuscular mycorrhizal fungus.</title>
        <authorList>
            <person name="Chen E.C.H."/>
            <person name="Morin E."/>
            <person name="Baudet D."/>
            <person name="Noel J."/>
            <person name="Ndikumana S."/>
            <person name="Charron P."/>
            <person name="St-Onge C."/>
            <person name="Giorgi J."/>
            <person name="Grigoriev I.V."/>
            <person name="Roux C."/>
            <person name="Martin F.M."/>
            <person name="Corradi N."/>
        </authorList>
    </citation>
    <scope>NUCLEOTIDE SEQUENCE [LARGE SCALE GENOMIC DNA]</scope>
    <source>
        <strain evidence="2 3">A1</strain>
    </source>
</reference>
<gene>
    <name evidence="1" type="ORF">RhiirA1_459768</name>
    <name evidence="2" type="ORF">RhiirA1_459771</name>
</gene>
<evidence type="ECO:0000313" key="2">
    <source>
        <dbReference type="EMBL" id="PKC66399.1"/>
    </source>
</evidence>